<proteinExistence type="predicted"/>
<sequence length="296" mass="34066">MPTKILTSTSVLLQLVVFAFLITTTVMVIERYYYDDLLETYILGGVSSSLVGFAMTLNSFCFFFQDQVLHIYTTIFTFASLVLTAAFTAKSIKHRTDMSFRYSGWYTYSGFDYYNTVYESIPPNLSWLIWFIIALLVFMVIANYCTYQVFSKMPKIPNLEIHRKIKSVKVCLIANALISIIIFSMSIAVSADVLKWYNYPFLIAAVVLTSLNMIMCVGGYWMKMLLFHVALSLLLPAFFGVVVYYIVWLYFDTWRRKLYIVVSLLIGISELLEISIIVLSVEESRRQSTNFGSLVR</sequence>
<protein>
    <submittedName>
        <fullName evidence="1">Unnamed protein product</fullName>
    </submittedName>
</protein>
<name>A0ACB5SYH9_AMBMO</name>
<evidence type="ECO:0000313" key="1">
    <source>
        <dbReference type="EMBL" id="GME76825.1"/>
    </source>
</evidence>
<gene>
    <name evidence="1" type="ORF">Amon02_000277800</name>
</gene>
<reference evidence="1" key="1">
    <citation type="submission" date="2023-04" db="EMBL/GenBank/DDBJ databases">
        <title>Ambrosiozyma monospora NBRC 10751.</title>
        <authorList>
            <person name="Ichikawa N."/>
            <person name="Sato H."/>
            <person name="Tonouchi N."/>
        </authorList>
    </citation>
    <scope>NUCLEOTIDE SEQUENCE</scope>
    <source>
        <strain evidence="1">NBRC 10751</strain>
    </source>
</reference>
<comment type="caution">
    <text evidence="1">The sequence shown here is derived from an EMBL/GenBank/DDBJ whole genome shotgun (WGS) entry which is preliminary data.</text>
</comment>
<organism evidence="1 2">
    <name type="scientific">Ambrosiozyma monospora</name>
    <name type="common">Yeast</name>
    <name type="synonym">Endomycopsis monosporus</name>
    <dbReference type="NCBI Taxonomy" id="43982"/>
    <lineage>
        <taxon>Eukaryota</taxon>
        <taxon>Fungi</taxon>
        <taxon>Dikarya</taxon>
        <taxon>Ascomycota</taxon>
        <taxon>Saccharomycotina</taxon>
        <taxon>Pichiomycetes</taxon>
        <taxon>Pichiales</taxon>
        <taxon>Pichiaceae</taxon>
        <taxon>Ambrosiozyma</taxon>
    </lineage>
</organism>
<keyword evidence="2" id="KW-1185">Reference proteome</keyword>
<dbReference type="Proteomes" id="UP001165064">
    <property type="component" value="Unassembled WGS sequence"/>
</dbReference>
<dbReference type="EMBL" id="BSXS01001649">
    <property type="protein sequence ID" value="GME76825.1"/>
    <property type="molecule type" value="Genomic_DNA"/>
</dbReference>
<evidence type="ECO:0000313" key="2">
    <source>
        <dbReference type="Proteomes" id="UP001165064"/>
    </source>
</evidence>
<accession>A0ACB5SYH9</accession>